<feature type="region of interest" description="Disordered" evidence="1">
    <location>
        <begin position="1"/>
        <end position="33"/>
    </location>
</feature>
<dbReference type="PANTHER" id="PTHR31630:SF6">
    <property type="entry name" value="PHYTANOYL-COA DIOXYGENASE-RELATED"/>
    <property type="match status" value="1"/>
</dbReference>
<evidence type="ECO:0008006" key="4">
    <source>
        <dbReference type="Google" id="ProtNLM"/>
    </source>
</evidence>
<name>M5G197_DACPD</name>
<dbReference type="HOGENOM" id="CLU_049199_0_0_1"/>
<feature type="compositionally biased region" description="Polar residues" evidence="1">
    <location>
        <begin position="1"/>
        <end position="12"/>
    </location>
</feature>
<sequence>MPQVVLPNQSNYKGEKPVGADRPSPQLALGKEDEPQWLKDFQRDGYAVVKDVVSREKALNYYAPAGEDWLEGFKLGYNRDDPSTWDVKNLPRHIFGGLYGQYSFSHAQFVWDAKTEPKIVELFESLWGTKELTVSFDGGSLAVPLPFDQVQMNAEPWPHSDQSAYRPQRHCVQGLPNILPNGPDDGGLTVLKGSANLFEQYFKEKMHLEPPEKWSTRDGFAWTEETLKWFYDRGCEWVKPVMEPGHFVIWDSRQVHYGAFPRKQNKRFAIYICYKPMAFLTEEQKARKIEAFNRGYVTTHDPCDFIVKSYQDAELNINFPYGKPVVNEQGQKAIGLILY</sequence>
<evidence type="ECO:0000313" key="2">
    <source>
        <dbReference type="EMBL" id="EJU04011.1"/>
    </source>
</evidence>
<reference evidence="2 3" key="1">
    <citation type="journal article" date="2012" name="Science">
        <title>The Paleozoic origin of enzymatic lignin decomposition reconstructed from 31 fungal genomes.</title>
        <authorList>
            <person name="Floudas D."/>
            <person name="Binder M."/>
            <person name="Riley R."/>
            <person name="Barry K."/>
            <person name="Blanchette R.A."/>
            <person name="Henrissat B."/>
            <person name="Martinez A.T."/>
            <person name="Otillar R."/>
            <person name="Spatafora J.W."/>
            <person name="Yadav J.S."/>
            <person name="Aerts A."/>
            <person name="Benoit I."/>
            <person name="Boyd A."/>
            <person name="Carlson A."/>
            <person name="Copeland A."/>
            <person name="Coutinho P.M."/>
            <person name="de Vries R.P."/>
            <person name="Ferreira P."/>
            <person name="Findley K."/>
            <person name="Foster B."/>
            <person name="Gaskell J."/>
            <person name="Glotzer D."/>
            <person name="Gorecki P."/>
            <person name="Heitman J."/>
            <person name="Hesse C."/>
            <person name="Hori C."/>
            <person name="Igarashi K."/>
            <person name="Jurgens J.A."/>
            <person name="Kallen N."/>
            <person name="Kersten P."/>
            <person name="Kohler A."/>
            <person name="Kuees U."/>
            <person name="Kumar T.K.A."/>
            <person name="Kuo A."/>
            <person name="LaButti K."/>
            <person name="Larrondo L.F."/>
            <person name="Lindquist E."/>
            <person name="Ling A."/>
            <person name="Lombard V."/>
            <person name="Lucas S."/>
            <person name="Lundell T."/>
            <person name="Martin R."/>
            <person name="McLaughlin D.J."/>
            <person name="Morgenstern I."/>
            <person name="Morin E."/>
            <person name="Murat C."/>
            <person name="Nagy L.G."/>
            <person name="Nolan M."/>
            <person name="Ohm R.A."/>
            <person name="Patyshakuliyeva A."/>
            <person name="Rokas A."/>
            <person name="Ruiz-Duenas F.J."/>
            <person name="Sabat G."/>
            <person name="Salamov A."/>
            <person name="Samejima M."/>
            <person name="Schmutz J."/>
            <person name="Slot J.C."/>
            <person name="St John F."/>
            <person name="Stenlid J."/>
            <person name="Sun H."/>
            <person name="Sun S."/>
            <person name="Syed K."/>
            <person name="Tsang A."/>
            <person name="Wiebenga A."/>
            <person name="Young D."/>
            <person name="Pisabarro A."/>
            <person name="Eastwood D.C."/>
            <person name="Martin F."/>
            <person name="Cullen D."/>
            <person name="Grigoriev I.V."/>
            <person name="Hibbett D.S."/>
        </authorList>
    </citation>
    <scope>NUCLEOTIDE SEQUENCE [LARGE SCALE GENOMIC DNA]</scope>
    <source>
        <strain evidence="2 3">DJM-731 SS1</strain>
    </source>
</reference>
<dbReference type="EMBL" id="JH795858">
    <property type="protein sequence ID" value="EJU04011.1"/>
    <property type="molecule type" value="Genomic_DNA"/>
</dbReference>
<protein>
    <recommendedName>
        <fullName evidence="4">Phytanoyl-CoA dioxygenase</fullName>
    </recommendedName>
</protein>
<keyword evidence="3" id="KW-1185">Reference proteome</keyword>
<dbReference type="Pfam" id="PF05721">
    <property type="entry name" value="PhyH"/>
    <property type="match status" value="1"/>
</dbReference>
<dbReference type="Proteomes" id="UP000030653">
    <property type="component" value="Unassembled WGS sequence"/>
</dbReference>
<proteinExistence type="predicted"/>
<evidence type="ECO:0000313" key="3">
    <source>
        <dbReference type="Proteomes" id="UP000030653"/>
    </source>
</evidence>
<dbReference type="Gene3D" id="2.60.120.620">
    <property type="entry name" value="q2cbj1_9rhob like domain"/>
    <property type="match status" value="1"/>
</dbReference>
<accession>M5G197</accession>
<organism evidence="2 3">
    <name type="scientific">Dacryopinax primogenitus (strain DJM 731)</name>
    <name type="common">Brown rot fungus</name>
    <dbReference type="NCBI Taxonomy" id="1858805"/>
    <lineage>
        <taxon>Eukaryota</taxon>
        <taxon>Fungi</taxon>
        <taxon>Dikarya</taxon>
        <taxon>Basidiomycota</taxon>
        <taxon>Agaricomycotina</taxon>
        <taxon>Dacrymycetes</taxon>
        <taxon>Dacrymycetales</taxon>
        <taxon>Dacrymycetaceae</taxon>
        <taxon>Dacryopinax</taxon>
    </lineage>
</organism>
<dbReference type="OrthoDB" id="445007at2759"/>
<dbReference type="RefSeq" id="XP_040630905.1">
    <property type="nucleotide sequence ID" value="XM_040772041.1"/>
</dbReference>
<dbReference type="PANTHER" id="PTHR31630">
    <property type="entry name" value="PHYTANOYL-COA DIOXYGENASE-RELATED-RELATED"/>
    <property type="match status" value="1"/>
</dbReference>
<dbReference type="GeneID" id="63687103"/>
<dbReference type="InterPro" id="IPR008775">
    <property type="entry name" value="Phytyl_CoA_dOase-like"/>
</dbReference>
<gene>
    <name evidence="2" type="ORF">DACRYDRAFT_20700</name>
</gene>
<evidence type="ECO:0000256" key="1">
    <source>
        <dbReference type="SAM" id="MobiDB-lite"/>
    </source>
</evidence>
<dbReference type="AlphaFoldDB" id="M5G197"/>
<dbReference type="SUPFAM" id="SSF51197">
    <property type="entry name" value="Clavaminate synthase-like"/>
    <property type="match status" value="1"/>
</dbReference>